<keyword evidence="3" id="KW-0812">Transmembrane</keyword>
<dbReference type="GO" id="GO:0045597">
    <property type="term" value="P:positive regulation of cell differentiation"/>
    <property type="evidence" value="ECO:0007669"/>
    <property type="project" value="TreeGrafter"/>
</dbReference>
<reference evidence="6" key="1">
    <citation type="submission" date="2022-01" db="EMBL/GenBank/DDBJ databases">
        <authorList>
            <person name="King R."/>
        </authorList>
    </citation>
    <scope>NUCLEOTIDE SEQUENCE</scope>
</reference>
<evidence type="ECO:0000313" key="7">
    <source>
        <dbReference type="Proteomes" id="UP001153636"/>
    </source>
</evidence>
<evidence type="ECO:0000256" key="2">
    <source>
        <dbReference type="SAM" id="MobiDB-lite"/>
    </source>
</evidence>
<dbReference type="Proteomes" id="UP001153636">
    <property type="component" value="Chromosome 5"/>
</dbReference>
<organism evidence="6 7">
    <name type="scientific">Psylliodes chrysocephalus</name>
    <dbReference type="NCBI Taxonomy" id="3402493"/>
    <lineage>
        <taxon>Eukaryota</taxon>
        <taxon>Metazoa</taxon>
        <taxon>Ecdysozoa</taxon>
        <taxon>Arthropoda</taxon>
        <taxon>Hexapoda</taxon>
        <taxon>Insecta</taxon>
        <taxon>Pterygota</taxon>
        <taxon>Neoptera</taxon>
        <taxon>Endopterygota</taxon>
        <taxon>Coleoptera</taxon>
        <taxon>Polyphaga</taxon>
        <taxon>Cucujiformia</taxon>
        <taxon>Chrysomeloidea</taxon>
        <taxon>Chrysomelidae</taxon>
        <taxon>Galerucinae</taxon>
        <taxon>Alticini</taxon>
        <taxon>Psylliodes</taxon>
    </lineage>
</organism>
<dbReference type="OrthoDB" id="6022609at2759"/>
<dbReference type="InterPro" id="IPR013783">
    <property type="entry name" value="Ig-like_fold"/>
</dbReference>
<evidence type="ECO:0000256" key="1">
    <source>
        <dbReference type="ARBA" id="ARBA00022729"/>
    </source>
</evidence>
<evidence type="ECO:0000259" key="4">
    <source>
        <dbReference type="SMART" id="SM00060"/>
    </source>
</evidence>
<evidence type="ECO:0008006" key="8">
    <source>
        <dbReference type="Google" id="ProtNLM"/>
    </source>
</evidence>
<sequence>MSMLAEDSEITFQPTPVSSVEPLSPVNSTKTEENRTSTNLTEEPKGRALNFTMGKIDNSNGLMNSSMHDSDLSDVTINDNDDDFDMEMVQPKILAAKTEPSKNVSHVGVCQQGGLTYENGDKIENGCDSICTCTNGTMNCTDRCATPLIRKGKKIDDPLCFAQSTDDMCCSVLVCAGDTETEPVEYCSYNNKTFNRGDIHKEGCSEICTCEAGGKMSCKPRCPPVSKPHDRCVEVPNTADACCKKVLCDVTLEDNESDKEDEKVRRILSAKYVNSTTILLKLDPKIETTDSSSVVVEISDDKVNWQKFKISPGGYVLVKSIAKYLKFENSDDIINVQNFEGNPKDIVKNKTDLSGCQYKDKFFNIGEEYNDDCTSLCICQEGGMKCLKLQCPTYFGVDILDPNCIEWETIPPNFVPSPPNCCPTSIKCKNNGSCDFEGAVYKNWEQLPVNVSGCEKRCYCEMGKIECQNACPPVTAHPPPNLGCPPSMARIDHIPEDDCCKYWVCNTNEHDQVTDNNVAEKDTQYKNMTKPSYPGPFATKTPSKTMGPLAVYENESPDKTEDLGLNDKHKVSSQENPFYHKNNNTKNNNISHVKPDKSKNKKPALFVTPPSNSVSSTTTPLPGHVHSEIEIHGNGNAEELLQFINQHPELSNYPSGSVLEIHNYPTSSKQAPNSISNSDKSNIHLVPYVVPQNADGENDPGNLPPGFSLEHLLNEFHKNTLPNGPTNHQNFNRPFPGQHNIPLPPRSNLTYPGIGGGFQGPFPGYQQPEDDILVHTLEAIDPHTVRLAFMVPPVIVNLHGRVEVRYTNQKEDDDLDSWMLQVFAPPNDLIATPSLEFDLQDLQPNTEYKIKITITLRDIHTTHSSRIYKIKTPREIITTTLPPMIPIEPDLAITDINSTWVTVVWKKFDENELRFIDGVQLRYREIDGKIYAATPLIHRAVTSYTLEKLKPNTKYEIGIFFIPFPGQLTELHAEHMLHFTTANELDTYGFNVSLEISQIKSQNVEITWNGVPYPEDKYVNIYRAIYQSDSGKEDQSLFKIAKRDSPTKTIIVDLKPGTRYRLWLEVYLTNGKIKTSNVQDFITKPRTVPVLGASTQQDKLSRAEHLESKGDYYGPLVIVAILASIAVMSTLVLLLILIRRHNQNKAAITPPSRVSQSAYDNPTYKVEIQQETMG</sequence>
<feature type="domain" description="Fibronectin type-III" evidence="4">
    <location>
        <begin position="988"/>
        <end position="1073"/>
    </location>
</feature>
<dbReference type="Gene3D" id="2.60.40.10">
    <property type="entry name" value="Immunoglobulins"/>
    <property type="match status" value="2"/>
</dbReference>
<proteinExistence type="predicted"/>
<feature type="domain" description="Fibronectin type-III" evidence="4">
    <location>
        <begin position="769"/>
        <end position="862"/>
    </location>
</feature>
<evidence type="ECO:0000256" key="3">
    <source>
        <dbReference type="SAM" id="Phobius"/>
    </source>
</evidence>
<dbReference type="GO" id="GO:0005178">
    <property type="term" value="F:integrin binding"/>
    <property type="evidence" value="ECO:0007669"/>
    <property type="project" value="TreeGrafter"/>
</dbReference>
<feature type="transmembrane region" description="Helical" evidence="3">
    <location>
        <begin position="1112"/>
        <end position="1138"/>
    </location>
</feature>
<dbReference type="CDD" id="cd00063">
    <property type="entry name" value="FN3"/>
    <property type="match status" value="2"/>
</dbReference>
<dbReference type="InterPro" id="IPR003961">
    <property type="entry name" value="FN3_dom"/>
</dbReference>
<gene>
    <name evidence="6" type="ORF">PSYICH_LOCUS11653</name>
</gene>
<dbReference type="EMBL" id="OV651817">
    <property type="protein sequence ID" value="CAH1111230.1"/>
    <property type="molecule type" value="Genomic_DNA"/>
</dbReference>
<name>A0A9P0GIQ4_9CUCU</name>
<dbReference type="InterPro" id="IPR001007">
    <property type="entry name" value="VWF_dom"/>
</dbReference>
<feature type="region of interest" description="Disordered" evidence="2">
    <location>
        <begin position="523"/>
        <end position="628"/>
    </location>
</feature>
<dbReference type="SUPFAM" id="SSF49265">
    <property type="entry name" value="Fibronectin type III"/>
    <property type="match status" value="2"/>
</dbReference>
<dbReference type="SMART" id="SM00214">
    <property type="entry name" value="VWC"/>
    <property type="match status" value="4"/>
</dbReference>
<feature type="compositionally biased region" description="Low complexity" evidence="2">
    <location>
        <begin position="608"/>
        <end position="622"/>
    </location>
</feature>
<evidence type="ECO:0000313" key="6">
    <source>
        <dbReference type="EMBL" id="CAH1111230.1"/>
    </source>
</evidence>
<dbReference type="InterPro" id="IPR050941">
    <property type="entry name" value="CCN"/>
</dbReference>
<dbReference type="GO" id="GO:0007155">
    <property type="term" value="P:cell adhesion"/>
    <property type="evidence" value="ECO:0007669"/>
    <property type="project" value="TreeGrafter"/>
</dbReference>
<feature type="region of interest" description="Disordered" evidence="2">
    <location>
        <begin position="1"/>
        <end position="45"/>
    </location>
</feature>
<feature type="domain" description="VWFC" evidence="5">
    <location>
        <begin position="356"/>
        <end position="428"/>
    </location>
</feature>
<dbReference type="PANTHER" id="PTHR11348">
    <property type="entry name" value="CONNECTIVE TISSUE GROWTH FACTOR-RELATED"/>
    <property type="match status" value="1"/>
</dbReference>
<dbReference type="GO" id="GO:0005615">
    <property type="term" value="C:extracellular space"/>
    <property type="evidence" value="ECO:0007669"/>
    <property type="project" value="TreeGrafter"/>
</dbReference>
<feature type="domain" description="VWFC" evidence="5">
    <location>
        <begin position="110"/>
        <end position="175"/>
    </location>
</feature>
<dbReference type="PANTHER" id="PTHR11348:SF34">
    <property type="entry name" value="EPIDERMAL CELL SURFACE RECEPTOR-RELATED"/>
    <property type="match status" value="1"/>
</dbReference>
<feature type="domain" description="Fibronectin type-III" evidence="4">
    <location>
        <begin position="883"/>
        <end position="968"/>
    </location>
</feature>
<feature type="compositionally biased region" description="Basic and acidic residues" evidence="2">
    <location>
        <begin position="556"/>
        <end position="572"/>
    </location>
</feature>
<feature type="non-terminal residue" evidence="6">
    <location>
        <position position="1174"/>
    </location>
</feature>
<feature type="domain" description="VWFC" evidence="5">
    <location>
        <begin position="434"/>
        <end position="505"/>
    </location>
</feature>
<protein>
    <recommendedName>
        <fullName evidence="8">Epidermal cell surface receptor</fullName>
    </recommendedName>
</protein>
<accession>A0A9P0GIQ4</accession>
<dbReference type="Pfam" id="PF00041">
    <property type="entry name" value="fn3"/>
    <property type="match status" value="1"/>
</dbReference>
<dbReference type="InterPro" id="IPR036116">
    <property type="entry name" value="FN3_sf"/>
</dbReference>
<dbReference type="SMART" id="SM00060">
    <property type="entry name" value="FN3"/>
    <property type="match status" value="3"/>
</dbReference>
<keyword evidence="3" id="KW-1133">Transmembrane helix</keyword>
<feature type="domain" description="VWFC" evidence="5">
    <location>
        <begin position="187"/>
        <end position="248"/>
    </location>
</feature>
<evidence type="ECO:0000259" key="5">
    <source>
        <dbReference type="SMART" id="SM00214"/>
    </source>
</evidence>
<keyword evidence="7" id="KW-1185">Reference proteome</keyword>
<dbReference type="AlphaFoldDB" id="A0A9P0GIQ4"/>
<keyword evidence="3" id="KW-0472">Membrane</keyword>
<keyword evidence="1" id="KW-0732">Signal</keyword>